<evidence type="ECO:0000256" key="4">
    <source>
        <dbReference type="ARBA" id="ARBA00022967"/>
    </source>
</evidence>
<evidence type="ECO:0000256" key="1">
    <source>
        <dbReference type="ARBA" id="ARBA00004651"/>
    </source>
</evidence>
<feature type="transmembrane region" description="Helical" evidence="8">
    <location>
        <begin position="64"/>
        <end position="83"/>
    </location>
</feature>
<dbReference type="InParanoid" id="A0A7G1G9M2"/>
<proteinExistence type="predicted"/>
<feature type="signal peptide" evidence="9">
    <location>
        <begin position="1"/>
        <end position="24"/>
    </location>
</feature>
<evidence type="ECO:0000256" key="6">
    <source>
        <dbReference type="ARBA" id="ARBA00023136"/>
    </source>
</evidence>
<keyword evidence="3 8" id="KW-0812">Transmembrane</keyword>
<comment type="subcellular location">
    <subcellularLocation>
        <location evidence="1">Cell membrane</location>
        <topology evidence="1">Multi-pass membrane protein</topology>
    </subcellularLocation>
</comment>
<feature type="transmembrane region" description="Helical" evidence="8">
    <location>
        <begin position="90"/>
        <end position="106"/>
    </location>
</feature>
<keyword evidence="5 8" id="KW-1133">Transmembrane helix</keyword>
<dbReference type="NCBIfam" id="TIGR01109">
    <property type="entry name" value="Na_pump_decarbB"/>
    <property type="match status" value="1"/>
</dbReference>
<dbReference type="InterPro" id="IPR005661">
    <property type="entry name" value="OadB_MmdB"/>
</dbReference>
<keyword evidence="7" id="KW-0406">Ion transport</keyword>
<feature type="transmembrane region" description="Helical" evidence="8">
    <location>
        <begin position="126"/>
        <end position="146"/>
    </location>
</feature>
<evidence type="ECO:0000256" key="3">
    <source>
        <dbReference type="ARBA" id="ARBA00022692"/>
    </source>
</evidence>
<evidence type="ECO:0000256" key="2">
    <source>
        <dbReference type="ARBA" id="ARBA00022475"/>
    </source>
</evidence>
<dbReference type="RefSeq" id="WP_232521247.1">
    <property type="nucleotide sequence ID" value="NZ_AP018712.1"/>
</dbReference>
<dbReference type="PANTHER" id="PTHR35806">
    <property type="entry name" value="OXALOACETATE DECARBOXYLASE BETA CHAIN 2"/>
    <property type="match status" value="1"/>
</dbReference>
<gene>
    <name evidence="10" type="ORF">OSSY52_01600</name>
</gene>
<dbReference type="GO" id="GO:0006814">
    <property type="term" value="P:sodium ion transport"/>
    <property type="evidence" value="ECO:0007669"/>
    <property type="project" value="UniProtKB-UniRule"/>
</dbReference>
<evidence type="ECO:0000256" key="9">
    <source>
        <dbReference type="SAM" id="SignalP"/>
    </source>
</evidence>
<keyword evidence="4" id="KW-1278">Translocase</keyword>
<feature type="transmembrane region" description="Helical" evidence="8">
    <location>
        <begin position="212"/>
        <end position="239"/>
    </location>
</feature>
<feature type="transmembrane region" description="Helical" evidence="8">
    <location>
        <begin position="407"/>
        <end position="424"/>
    </location>
</feature>
<dbReference type="Proteomes" id="UP000516361">
    <property type="component" value="Chromosome"/>
</dbReference>
<sequence>MTSPSVKKIIFILMFMLVTFSLFADTPNVPAKNNVNTTSVVTTSNTTEENGLILFLKNNGFAKLTWKHIVMILIGILVIWVAISKDAEPLLLVSLGFGMILANIPPEVTGFLSPPTSVSPGGLIYYIKQGMLLGIYPPLIFLGLGAMTDFSYLIANPILFLLGAAAQVGIFVTFIIANLIGFNMFEAASISIIGGADGPTSIYLASRFAPQILSIIAVAAYSYIALIPIIQPPISKFWTTKAERKIRMKKLRVVSQREKIIFPILTTLVVTLIVPQAISLVGMLMLGNLLKESGRTARLAEAASRYILDVSTILLMLSVGASATADKFLTPAFLKILFLGAAAFIVALSSGILVAKFMNLFLKNKINPLIGAAGVSAVPDAARVAQHVAQEDDPGNFILMHAMGPNVAGVIGSAVAAGIFINMIH</sequence>
<name>A0A7G1G9M2_9BACT</name>
<evidence type="ECO:0000256" key="8">
    <source>
        <dbReference type="SAM" id="Phobius"/>
    </source>
</evidence>
<dbReference type="PIRSF" id="PIRSF015658">
    <property type="entry name" value="MmdB_OadB"/>
    <property type="match status" value="1"/>
</dbReference>
<keyword evidence="6 7" id="KW-0472">Membrane</keyword>
<evidence type="ECO:0000313" key="10">
    <source>
        <dbReference type="EMBL" id="BBE30019.1"/>
    </source>
</evidence>
<evidence type="ECO:0000256" key="7">
    <source>
        <dbReference type="PIRNR" id="PIRNR015658"/>
    </source>
</evidence>
<keyword evidence="7" id="KW-0739">Sodium transport</keyword>
<keyword evidence="7" id="KW-0915">Sodium</keyword>
<dbReference type="GO" id="GO:0005886">
    <property type="term" value="C:plasma membrane"/>
    <property type="evidence" value="ECO:0007669"/>
    <property type="project" value="UniProtKB-SubCell"/>
</dbReference>
<dbReference type="AlphaFoldDB" id="A0A7G1G9M2"/>
<keyword evidence="11" id="KW-1185">Reference proteome</keyword>
<organism evidence="10 11">
    <name type="scientific">Tepiditoga spiralis</name>
    <dbReference type="NCBI Taxonomy" id="2108365"/>
    <lineage>
        <taxon>Bacteria</taxon>
        <taxon>Thermotogati</taxon>
        <taxon>Thermotogota</taxon>
        <taxon>Thermotogae</taxon>
        <taxon>Petrotogales</taxon>
        <taxon>Petrotogaceae</taxon>
        <taxon>Tepiditoga</taxon>
    </lineage>
</organism>
<feature type="transmembrane region" description="Helical" evidence="8">
    <location>
        <begin position="306"/>
        <end position="325"/>
    </location>
</feature>
<keyword evidence="7" id="KW-0813">Transport</keyword>
<keyword evidence="9" id="KW-0732">Signal</keyword>
<keyword evidence="2 7" id="KW-1003">Cell membrane</keyword>
<dbReference type="PANTHER" id="PTHR35806:SF1">
    <property type="entry name" value="OXALOACETATE DECARBOXYLASE BETA CHAIN 2"/>
    <property type="match status" value="1"/>
</dbReference>
<dbReference type="Pfam" id="PF03977">
    <property type="entry name" value="OAD_beta"/>
    <property type="match status" value="1"/>
</dbReference>
<reference evidence="10 11" key="1">
    <citation type="submission" date="2018-06" db="EMBL/GenBank/DDBJ databases">
        <title>Genome sequencing of Oceanotoga sp. sy52.</title>
        <authorList>
            <person name="Mori K."/>
        </authorList>
    </citation>
    <scope>NUCLEOTIDE SEQUENCE [LARGE SCALE GENOMIC DNA]</scope>
    <source>
        <strain evidence="11">sy52</strain>
    </source>
</reference>
<evidence type="ECO:0000313" key="11">
    <source>
        <dbReference type="Proteomes" id="UP000516361"/>
    </source>
</evidence>
<dbReference type="KEGG" id="ocy:OSSY52_01600"/>
<feature type="chain" id="PRO_5028833861" evidence="9">
    <location>
        <begin position="25"/>
        <end position="425"/>
    </location>
</feature>
<feature type="transmembrane region" description="Helical" evidence="8">
    <location>
        <begin position="158"/>
        <end position="180"/>
    </location>
</feature>
<dbReference type="GO" id="GO:0016829">
    <property type="term" value="F:lyase activity"/>
    <property type="evidence" value="ECO:0007669"/>
    <property type="project" value="InterPro"/>
</dbReference>
<protein>
    <submittedName>
        <fullName evidence="10">Oxaloacetate decarboxylase subunit beta</fullName>
    </submittedName>
</protein>
<evidence type="ECO:0000256" key="5">
    <source>
        <dbReference type="ARBA" id="ARBA00022989"/>
    </source>
</evidence>
<accession>A0A7G1G9M2</accession>
<feature type="transmembrane region" description="Helical" evidence="8">
    <location>
        <begin position="260"/>
        <end position="286"/>
    </location>
</feature>
<dbReference type="EMBL" id="AP018712">
    <property type="protein sequence ID" value="BBE30019.1"/>
    <property type="molecule type" value="Genomic_DNA"/>
</dbReference>
<feature type="transmembrane region" description="Helical" evidence="8">
    <location>
        <begin position="332"/>
        <end position="355"/>
    </location>
</feature>